<protein>
    <submittedName>
        <fullName evidence="2">Uncharacterized protein</fullName>
    </submittedName>
</protein>
<evidence type="ECO:0000313" key="3">
    <source>
        <dbReference type="Proteomes" id="UP001152964"/>
    </source>
</evidence>
<keyword evidence="1" id="KW-1133">Transmembrane helix</keyword>
<feature type="transmembrane region" description="Helical" evidence="1">
    <location>
        <begin position="284"/>
        <end position="309"/>
    </location>
</feature>
<proteinExistence type="predicted"/>
<organism evidence="2 3">
    <name type="scientific">Saccharomyces eubayanus</name>
    <name type="common">Yeast</name>
    <dbReference type="NCBI Taxonomy" id="1080349"/>
    <lineage>
        <taxon>Eukaryota</taxon>
        <taxon>Fungi</taxon>
        <taxon>Dikarya</taxon>
        <taxon>Ascomycota</taxon>
        <taxon>Saccharomycotina</taxon>
        <taxon>Saccharomycetes</taxon>
        <taxon>Saccharomycetales</taxon>
        <taxon>Saccharomycetaceae</taxon>
        <taxon>Saccharomyces</taxon>
    </lineage>
</organism>
<accession>A0ABN8VV99</accession>
<reference evidence="2" key="1">
    <citation type="submission" date="2022-08" db="EMBL/GenBank/DDBJ databases">
        <authorList>
            <person name="Byrne P K."/>
        </authorList>
    </citation>
    <scope>NUCLEOTIDE SEQUENCE</scope>
    <source>
        <strain evidence="2">UCD650</strain>
    </source>
</reference>
<name>A0ABN8VV99_SACEU</name>
<gene>
    <name evidence="2" type="primary">U6500G02570</name>
    <name evidence="2" type="ORF">SEUBUCD650_0G02570</name>
</gene>
<keyword evidence="3" id="KW-1185">Reference proteome</keyword>
<keyword evidence="1" id="KW-0472">Membrane</keyword>
<sequence>MEKTRLSSHRNESELLKHYRIRKTVQFGYFSGMVRHFRFSCVNPTARETAESFSGTSAVQKSFTSPPANGEKTKIHLPEAGKCKQYIGRAPTPHDGSSRPLPVIGQQLSSRYGDLAIIAAWAHPQPTLRPRTSRTRPEKPMREFLKLARIATVFPNAALPGLEGFSNLLTGMDIFQTLCFFSTMKKTSRDRLRITFLLFFSLVHRDSEEVIVETVSFFCFCFCFLFCFSFFFPYLCGNCYSVVWFVCLFCLFQLRPTTTKTWLVPLIHHISPSHGHDYIKRSNVVLFSNILFLCLITFFLLILFFNLVLS</sequence>
<dbReference type="Proteomes" id="UP001152964">
    <property type="component" value="Chromosome 7"/>
</dbReference>
<keyword evidence="1" id="KW-0812">Transmembrane</keyword>
<dbReference type="EMBL" id="OX291497">
    <property type="protein sequence ID" value="CAI1998621.1"/>
    <property type="molecule type" value="Genomic_DNA"/>
</dbReference>
<evidence type="ECO:0000313" key="2">
    <source>
        <dbReference type="EMBL" id="CAI1998621.1"/>
    </source>
</evidence>
<evidence type="ECO:0000256" key="1">
    <source>
        <dbReference type="SAM" id="Phobius"/>
    </source>
</evidence>
<feature type="transmembrane region" description="Helical" evidence="1">
    <location>
        <begin position="241"/>
        <end position="263"/>
    </location>
</feature>